<gene>
    <name evidence="1" type="ORF">O1611_g7821</name>
</gene>
<accession>A0ACC2JEF9</accession>
<sequence>MRHAFSLPVKITVLAEWDTVSAIGHLGWRKKFSFMRETVPENVQNAFLAIALNERRGSFKPMVYTKARSGTNVAQCAFSGCHSDIGGGNLDAGLSTVSLLWMAAKVQGACKVSFDRGALLQMIQPPRPNTKWWYGRKINETMAMNLLWSKGNINESLQGVWYIPHVLTLGWSSGSRRRHFRKTFRRCEPKEKQEQNEKRETNTPRLQPQASPSAKFYKANYNYEQSDDVAKMVSEDVTERVKESIKIAGSAGVTTKEPLAASVKTAVHVSATEGSNARFTAVIDATFRAHPDDPQATAHQYDTTAISNAVIEAAVQETEIVPEYARRDLKIHFTVKELVKELKYKSKEGTLEGLCEKLGWLGHERYQLVDILPQETYDENERVLWEEWKSQT</sequence>
<name>A0ACC2JEF9_9PEZI</name>
<organism evidence="1 2">
    <name type="scientific">Lasiodiplodia mahajangana</name>
    <dbReference type="NCBI Taxonomy" id="1108764"/>
    <lineage>
        <taxon>Eukaryota</taxon>
        <taxon>Fungi</taxon>
        <taxon>Dikarya</taxon>
        <taxon>Ascomycota</taxon>
        <taxon>Pezizomycotina</taxon>
        <taxon>Dothideomycetes</taxon>
        <taxon>Dothideomycetes incertae sedis</taxon>
        <taxon>Botryosphaeriales</taxon>
        <taxon>Botryosphaeriaceae</taxon>
        <taxon>Lasiodiplodia</taxon>
    </lineage>
</organism>
<dbReference type="Proteomes" id="UP001153332">
    <property type="component" value="Unassembled WGS sequence"/>
</dbReference>
<comment type="caution">
    <text evidence="1">The sequence shown here is derived from an EMBL/GenBank/DDBJ whole genome shotgun (WGS) entry which is preliminary data.</text>
</comment>
<proteinExistence type="predicted"/>
<keyword evidence="2" id="KW-1185">Reference proteome</keyword>
<evidence type="ECO:0000313" key="2">
    <source>
        <dbReference type="Proteomes" id="UP001153332"/>
    </source>
</evidence>
<protein>
    <submittedName>
        <fullName evidence="1">Uncharacterized protein</fullName>
    </submittedName>
</protein>
<reference evidence="1" key="1">
    <citation type="submission" date="2022-12" db="EMBL/GenBank/DDBJ databases">
        <title>Genome Sequence of Lasiodiplodia mahajangana.</title>
        <authorList>
            <person name="Buettner E."/>
        </authorList>
    </citation>
    <scope>NUCLEOTIDE SEQUENCE</scope>
    <source>
        <strain evidence="1">VT137</strain>
    </source>
</reference>
<dbReference type="EMBL" id="JAPUUL010002165">
    <property type="protein sequence ID" value="KAJ8125815.1"/>
    <property type="molecule type" value="Genomic_DNA"/>
</dbReference>
<evidence type="ECO:0000313" key="1">
    <source>
        <dbReference type="EMBL" id="KAJ8125815.1"/>
    </source>
</evidence>